<dbReference type="Proteomes" id="UP000199341">
    <property type="component" value="Unassembled WGS sequence"/>
</dbReference>
<feature type="domain" description="Protein kinase" evidence="11">
    <location>
        <begin position="10"/>
        <end position="275"/>
    </location>
</feature>
<dbReference type="Gene3D" id="3.30.200.20">
    <property type="entry name" value="Phosphorylase Kinase, domain 1"/>
    <property type="match status" value="1"/>
</dbReference>
<evidence type="ECO:0000256" key="9">
    <source>
        <dbReference type="PROSITE-ProRule" id="PRU10141"/>
    </source>
</evidence>
<feature type="compositionally biased region" description="Pro residues" evidence="10">
    <location>
        <begin position="332"/>
        <end position="341"/>
    </location>
</feature>
<dbReference type="PANTHER" id="PTHR43289:SF6">
    <property type="entry name" value="SERINE_THREONINE-PROTEIN KINASE NEKL-3"/>
    <property type="match status" value="1"/>
</dbReference>
<evidence type="ECO:0000256" key="7">
    <source>
        <dbReference type="ARBA" id="ARBA00047899"/>
    </source>
</evidence>
<dbReference type="EMBL" id="FNIE01000005">
    <property type="protein sequence ID" value="SDN77113.1"/>
    <property type="molecule type" value="Genomic_DNA"/>
</dbReference>
<dbReference type="Gene3D" id="1.10.510.10">
    <property type="entry name" value="Transferase(Phosphotransferase) domain 1"/>
    <property type="match status" value="1"/>
</dbReference>
<evidence type="ECO:0000256" key="8">
    <source>
        <dbReference type="ARBA" id="ARBA00048679"/>
    </source>
</evidence>
<gene>
    <name evidence="12" type="ORF">SAMN05216259_105463</name>
</gene>
<sequence>MSDGLFAGRYDLAELLGSGGMARVHKARDTRMGRTVAIKTLLADLAQDPDARRRFAREAHAAGALNHPGIVTVHDQDEVHDGDTIVPFLVMEYVSGRTLAQLVREQAPLDPARAVRITCDILDALAHAHAHGTVHRDVKPANVMITDAGHLKVTDFGIARVLDTDTRLTTAGSSIGTPSYMSPEQINGGDVDARSDIYAVGCVLTELLTGHPPFHDGNPLNLMYRHVHTAPPAPSAANPRVPAQLDALVLAALAKDPGERPADAGVFRSSLWAWLTATDARTLTGPAAVLPAEPADRLPLGKQTPAADPRATYGVGTALPSLPAQPAAPESPAQPAPPVPSIPSASSAPSAPAAPSTAPPPSAYAHPGPYAPQHTPPPNGPRAPEHPAYSRSPHVPLPPPYQPATPPPVNLGHAAAVPPVPPARGWSTRRKVLTGVAGVAVAGITVSVVLATGALSGGGHPHHDPTPGPTHAVSDALARHGGVAGSGYNGGVNGVVRASSRKGGTVRIAAAYLDTSMLDPADTYNTSDWNIQRLLLRKLVDYAPAPGDKGRKLLPDLATNTGEVGPDGLTWTYHLKSGLRFQDGSPITSKDIKYGVERTFDRSVHPGGPSYFPDLLDEGQNYPGPYKDPDPSKLGLHSVTTPDDSTIVFKLAKPDSDFPYILAMSIGAPVPQAADTDGGRGFETHLVASGPYEVGSYDPGKSLHLVRNPEWSQATDPIRTQLPYAFDVKVYATQDEVEQALLDGNADLDFAASLLSSGTQQEIVDDPRKKADTDAAYSGATRFLSLQTDVAPFSNADCRKAVEFAVDRSAVRTALGGQYAGGDVATTMLPPTDDSYDPSAAPYTGHDGTPDIAAAKTHLAACGKPGGFSVTLASVSSTTSRSDAAVEAIADSLARAGITVKLKKLSATDFYDTLLDPAKLKKSGWGIAYTSWAADWPTGGGFLRELVEPGGAANYPGLRDTQLTGMVDQADDQTSPAAAAQEWTKIDARLMQDAVYVPLVYDRHLVYRGPHLTNVYQHQVIGGIDLSALGAA</sequence>
<keyword evidence="13" id="KW-1185">Reference proteome</keyword>
<dbReference type="GO" id="GO:0005524">
    <property type="term" value="F:ATP binding"/>
    <property type="evidence" value="ECO:0007669"/>
    <property type="project" value="UniProtKB-UniRule"/>
</dbReference>
<dbReference type="STRING" id="310781.SAMN05216259_105463"/>
<evidence type="ECO:0000313" key="12">
    <source>
        <dbReference type="EMBL" id="SDN77113.1"/>
    </source>
</evidence>
<comment type="catalytic activity">
    <reaction evidence="7">
        <text>L-threonyl-[protein] + ATP = O-phospho-L-threonyl-[protein] + ADP + H(+)</text>
        <dbReference type="Rhea" id="RHEA:46608"/>
        <dbReference type="Rhea" id="RHEA-COMP:11060"/>
        <dbReference type="Rhea" id="RHEA-COMP:11605"/>
        <dbReference type="ChEBI" id="CHEBI:15378"/>
        <dbReference type="ChEBI" id="CHEBI:30013"/>
        <dbReference type="ChEBI" id="CHEBI:30616"/>
        <dbReference type="ChEBI" id="CHEBI:61977"/>
        <dbReference type="ChEBI" id="CHEBI:456216"/>
        <dbReference type="EC" id="2.7.11.1"/>
    </reaction>
</comment>
<feature type="binding site" evidence="9">
    <location>
        <position position="39"/>
    </location>
    <ligand>
        <name>ATP</name>
        <dbReference type="ChEBI" id="CHEBI:30616"/>
    </ligand>
</feature>
<dbReference type="InterPro" id="IPR011009">
    <property type="entry name" value="Kinase-like_dom_sf"/>
</dbReference>
<feature type="compositionally biased region" description="Pro residues" evidence="10">
    <location>
        <begin position="395"/>
        <end position="409"/>
    </location>
</feature>
<keyword evidence="3" id="KW-0808">Transferase</keyword>
<keyword evidence="5" id="KW-0418">Kinase</keyword>
<dbReference type="FunFam" id="1.10.510.10:FF:000021">
    <property type="entry name" value="Serine/threonine protein kinase"/>
    <property type="match status" value="1"/>
</dbReference>
<feature type="compositionally biased region" description="Low complexity" evidence="10">
    <location>
        <begin position="318"/>
        <end position="331"/>
    </location>
</feature>
<evidence type="ECO:0000256" key="5">
    <source>
        <dbReference type="ARBA" id="ARBA00022777"/>
    </source>
</evidence>
<evidence type="ECO:0000256" key="3">
    <source>
        <dbReference type="ARBA" id="ARBA00022679"/>
    </source>
</evidence>
<dbReference type="SUPFAM" id="SSF53850">
    <property type="entry name" value="Periplasmic binding protein-like II"/>
    <property type="match status" value="1"/>
</dbReference>
<dbReference type="Gene3D" id="3.10.105.10">
    <property type="entry name" value="Dipeptide-binding Protein, Domain 3"/>
    <property type="match status" value="1"/>
</dbReference>
<dbReference type="CDD" id="cd14014">
    <property type="entry name" value="STKc_PknB_like"/>
    <property type="match status" value="1"/>
</dbReference>
<evidence type="ECO:0000256" key="1">
    <source>
        <dbReference type="ARBA" id="ARBA00012513"/>
    </source>
</evidence>
<proteinExistence type="predicted"/>
<dbReference type="PROSITE" id="PS00107">
    <property type="entry name" value="PROTEIN_KINASE_ATP"/>
    <property type="match status" value="1"/>
</dbReference>
<dbReference type="Pfam" id="PF00069">
    <property type="entry name" value="Pkinase"/>
    <property type="match status" value="1"/>
</dbReference>
<dbReference type="InterPro" id="IPR000914">
    <property type="entry name" value="SBP_5_dom"/>
</dbReference>
<comment type="catalytic activity">
    <reaction evidence="8">
        <text>L-seryl-[protein] + ATP = O-phospho-L-seryl-[protein] + ADP + H(+)</text>
        <dbReference type="Rhea" id="RHEA:17989"/>
        <dbReference type="Rhea" id="RHEA-COMP:9863"/>
        <dbReference type="Rhea" id="RHEA-COMP:11604"/>
        <dbReference type="ChEBI" id="CHEBI:15378"/>
        <dbReference type="ChEBI" id="CHEBI:29999"/>
        <dbReference type="ChEBI" id="CHEBI:30616"/>
        <dbReference type="ChEBI" id="CHEBI:83421"/>
        <dbReference type="ChEBI" id="CHEBI:456216"/>
        <dbReference type="EC" id="2.7.11.1"/>
    </reaction>
</comment>
<dbReference type="GO" id="GO:0045717">
    <property type="term" value="P:negative regulation of fatty acid biosynthetic process"/>
    <property type="evidence" value="ECO:0007669"/>
    <property type="project" value="UniProtKB-ARBA"/>
</dbReference>
<dbReference type="InterPro" id="IPR017441">
    <property type="entry name" value="Protein_kinase_ATP_BS"/>
</dbReference>
<keyword evidence="4 9" id="KW-0547">Nucleotide-binding</keyword>
<evidence type="ECO:0000259" key="11">
    <source>
        <dbReference type="PROSITE" id="PS50011"/>
    </source>
</evidence>
<name>A0A1H0E488_9ACTN</name>
<reference evidence="12 13" key="1">
    <citation type="submission" date="2016-10" db="EMBL/GenBank/DDBJ databases">
        <authorList>
            <person name="de Groot N.N."/>
        </authorList>
    </citation>
    <scope>NUCLEOTIDE SEQUENCE [LARGE SCALE GENOMIC DNA]</scope>
    <source>
        <strain evidence="12 13">CGMCC 4.2022</strain>
    </source>
</reference>
<protein>
    <recommendedName>
        <fullName evidence="1">non-specific serine/threonine protein kinase</fullName>
        <ecNumber evidence="1">2.7.11.1</ecNumber>
    </recommendedName>
</protein>
<dbReference type="EC" id="2.7.11.1" evidence="1"/>
<dbReference type="FunFam" id="3.30.200.20:FF:000035">
    <property type="entry name" value="Serine/threonine protein kinase Stk1"/>
    <property type="match status" value="1"/>
</dbReference>
<evidence type="ECO:0000256" key="6">
    <source>
        <dbReference type="ARBA" id="ARBA00022840"/>
    </source>
</evidence>
<dbReference type="PROSITE" id="PS50011">
    <property type="entry name" value="PROTEIN_KINASE_DOM"/>
    <property type="match status" value="1"/>
</dbReference>
<dbReference type="PANTHER" id="PTHR43289">
    <property type="entry name" value="MITOGEN-ACTIVATED PROTEIN KINASE KINASE KINASE 20-RELATED"/>
    <property type="match status" value="1"/>
</dbReference>
<dbReference type="Pfam" id="PF00496">
    <property type="entry name" value="SBP_bac_5"/>
    <property type="match status" value="1"/>
</dbReference>
<organism evidence="12 13">
    <name type="scientific">Actinacidiphila guanduensis</name>
    <dbReference type="NCBI Taxonomy" id="310781"/>
    <lineage>
        <taxon>Bacteria</taxon>
        <taxon>Bacillati</taxon>
        <taxon>Actinomycetota</taxon>
        <taxon>Actinomycetes</taxon>
        <taxon>Kitasatosporales</taxon>
        <taxon>Streptomycetaceae</taxon>
        <taxon>Actinacidiphila</taxon>
    </lineage>
</organism>
<feature type="region of interest" description="Disordered" evidence="10">
    <location>
        <begin position="294"/>
        <end position="416"/>
    </location>
</feature>
<dbReference type="SUPFAM" id="SSF56112">
    <property type="entry name" value="Protein kinase-like (PK-like)"/>
    <property type="match status" value="1"/>
</dbReference>
<dbReference type="RefSeq" id="WP_093784709.1">
    <property type="nucleotide sequence ID" value="NZ_FNIE01000005.1"/>
</dbReference>
<dbReference type="CDD" id="cd08506">
    <property type="entry name" value="PBP2_clavulanate_OppA2"/>
    <property type="match status" value="1"/>
</dbReference>
<evidence type="ECO:0000313" key="13">
    <source>
        <dbReference type="Proteomes" id="UP000199341"/>
    </source>
</evidence>
<keyword evidence="6 9" id="KW-0067">ATP-binding</keyword>
<evidence type="ECO:0000256" key="4">
    <source>
        <dbReference type="ARBA" id="ARBA00022741"/>
    </source>
</evidence>
<evidence type="ECO:0000256" key="2">
    <source>
        <dbReference type="ARBA" id="ARBA00022527"/>
    </source>
</evidence>
<keyword evidence="2" id="KW-0723">Serine/threonine-protein kinase</keyword>
<accession>A0A1H0E488</accession>
<dbReference type="Gene3D" id="3.40.190.10">
    <property type="entry name" value="Periplasmic binding protein-like II"/>
    <property type="match status" value="1"/>
</dbReference>
<dbReference type="InterPro" id="IPR000719">
    <property type="entry name" value="Prot_kinase_dom"/>
</dbReference>
<feature type="compositionally biased region" description="Low complexity" evidence="10">
    <location>
        <begin position="342"/>
        <end position="356"/>
    </location>
</feature>
<dbReference type="OrthoDB" id="5240629at2"/>
<dbReference type="SMART" id="SM00220">
    <property type="entry name" value="S_TKc"/>
    <property type="match status" value="1"/>
</dbReference>
<dbReference type="AlphaFoldDB" id="A0A1H0E488"/>
<evidence type="ECO:0000256" key="10">
    <source>
        <dbReference type="SAM" id="MobiDB-lite"/>
    </source>
</evidence>
<dbReference type="GO" id="GO:0004674">
    <property type="term" value="F:protein serine/threonine kinase activity"/>
    <property type="evidence" value="ECO:0007669"/>
    <property type="project" value="UniProtKB-KW"/>
</dbReference>